<sequence>MSLHNHSSQTSQSRQKVPQDLLSLWQVRAQALLKEMGKYGRLIVNDHFSIILLVLLAFLGLYYREILTLFQQADLSQWVLPLEIIFSLGLTLLTQIGGPIWLTLAPDEAYLFSQGRKWQTYWLKGTRLGLVLPLIITALISALLFPFVVNLSAWTLNQWPVFIGLTAILTALNIFARYYNVLHQAGISNAWRWLTSFIYSVALIHLGAHWNMIVPLGLALVASIYLYQGLKPTAQTRLQFDRVVELDQQRRAVFYKWIAIFADVPNLQPTVKRRAYLDRLIQALPMFNQQAYSYLLLRLLVRHGAYSGVWLKVTAFIAFLLIWSQPLWLAIALGILGQWMTLIQLLPLRSYPNDQVFFRLYPQKGDSLAAFRQLMGLLLVTQAIIYTLASGYWLSFIAWLVSIALLLYLYLPWRKRKSRF</sequence>
<reference evidence="2 3" key="1">
    <citation type="submission" date="2016-10" db="EMBL/GenBank/DDBJ databases">
        <authorList>
            <person name="de Groot N.N."/>
        </authorList>
    </citation>
    <scope>NUCLEOTIDE SEQUENCE [LARGE SCALE GENOMIC DNA]</scope>
    <source>
        <strain evidence="2 3">DSM 15695</strain>
    </source>
</reference>
<accession>A0A1H9GAG6</accession>
<keyword evidence="3" id="KW-1185">Reference proteome</keyword>
<keyword evidence="1" id="KW-0812">Transmembrane</keyword>
<dbReference type="PIRSF" id="PIRSF037259">
    <property type="entry name" value="EcsB_ABC"/>
    <property type="match status" value="1"/>
</dbReference>
<dbReference type="Proteomes" id="UP000198833">
    <property type="component" value="Unassembled WGS sequence"/>
</dbReference>
<feature type="transmembrane region" description="Helical" evidence="1">
    <location>
        <begin position="125"/>
        <end position="147"/>
    </location>
</feature>
<dbReference type="InterPro" id="IPR010288">
    <property type="entry name" value="EcsB_ABC"/>
</dbReference>
<gene>
    <name evidence="2" type="ORF">SAMN04488558_11225</name>
</gene>
<protein>
    <submittedName>
        <fullName evidence="2">Predicted ABC-type exoprotein transport system, permease component</fullName>
    </submittedName>
</protein>
<evidence type="ECO:0000313" key="3">
    <source>
        <dbReference type="Proteomes" id="UP000198833"/>
    </source>
</evidence>
<feature type="transmembrane region" description="Helical" evidence="1">
    <location>
        <begin position="304"/>
        <end position="323"/>
    </location>
</feature>
<keyword evidence="1" id="KW-1133">Transmembrane helix</keyword>
<feature type="transmembrane region" description="Helical" evidence="1">
    <location>
        <begin position="369"/>
        <end position="386"/>
    </location>
</feature>
<feature type="transmembrane region" description="Helical" evidence="1">
    <location>
        <begin position="159"/>
        <end position="178"/>
    </location>
</feature>
<organism evidence="2 3">
    <name type="scientific">Ignavigranum ruoffiae</name>
    <dbReference type="NCBI Taxonomy" id="89093"/>
    <lineage>
        <taxon>Bacteria</taxon>
        <taxon>Bacillati</taxon>
        <taxon>Bacillota</taxon>
        <taxon>Bacilli</taxon>
        <taxon>Lactobacillales</taxon>
        <taxon>Aerococcaceae</taxon>
        <taxon>Ignavigranum</taxon>
    </lineage>
</organism>
<feature type="transmembrane region" description="Helical" evidence="1">
    <location>
        <begin position="190"/>
        <end position="206"/>
    </location>
</feature>
<dbReference type="OrthoDB" id="2447941at2"/>
<feature type="transmembrane region" description="Helical" evidence="1">
    <location>
        <begin position="84"/>
        <end position="104"/>
    </location>
</feature>
<feature type="transmembrane region" description="Helical" evidence="1">
    <location>
        <begin position="212"/>
        <end position="230"/>
    </location>
</feature>
<name>A0A1H9GAG6_9LACT</name>
<dbReference type="STRING" id="89093.SAMN04488558_11225"/>
<feature type="transmembrane region" description="Helical" evidence="1">
    <location>
        <begin position="392"/>
        <end position="411"/>
    </location>
</feature>
<feature type="transmembrane region" description="Helical" evidence="1">
    <location>
        <begin position="329"/>
        <end position="348"/>
    </location>
</feature>
<proteinExistence type="predicted"/>
<dbReference type="GO" id="GO:0016020">
    <property type="term" value="C:membrane"/>
    <property type="evidence" value="ECO:0007669"/>
    <property type="project" value="InterPro"/>
</dbReference>
<keyword evidence="1" id="KW-0472">Membrane</keyword>
<feature type="transmembrane region" description="Helical" evidence="1">
    <location>
        <begin position="42"/>
        <end position="64"/>
    </location>
</feature>
<dbReference type="Pfam" id="PF05975">
    <property type="entry name" value="EcsB"/>
    <property type="match status" value="1"/>
</dbReference>
<evidence type="ECO:0000256" key="1">
    <source>
        <dbReference type="SAM" id="Phobius"/>
    </source>
</evidence>
<dbReference type="AlphaFoldDB" id="A0A1H9GAG6"/>
<dbReference type="EMBL" id="FOEN01000012">
    <property type="protein sequence ID" value="SEQ47111.1"/>
    <property type="molecule type" value="Genomic_DNA"/>
</dbReference>
<dbReference type="RefSeq" id="WP_092572590.1">
    <property type="nucleotide sequence ID" value="NZ_FOEN01000012.1"/>
</dbReference>
<evidence type="ECO:0000313" key="2">
    <source>
        <dbReference type="EMBL" id="SEQ47111.1"/>
    </source>
</evidence>